<evidence type="ECO:0000313" key="2">
    <source>
        <dbReference type="EMBL" id="KAK8893330.1"/>
    </source>
</evidence>
<protein>
    <submittedName>
        <fullName evidence="2">Thioredoxin- transmembrane protein</fullName>
    </submittedName>
</protein>
<dbReference type="Proteomes" id="UP001470230">
    <property type="component" value="Unassembled WGS sequence"/>
</dbReference>
<keyword evidence="1" id="KW-0472">Membrane</keyword>
<keyword evidence="1" id="KW-1133">Transmembrane helix</keyword>
<dbReference type="InterPro" id="IPR036249">
    <property type="entry name" value="Thioredoxin-like_sf"/>
</dbReference>
<feature type="transmembrane region" description="Helical" evidence="1">
    <location>
        <begin position="6"/>
        <end position="24"/>
    </location>
</feature>
<evidence type="ECO:0000313" key="3">
    <source>
        <dbReference type="Proteomes" id="UP001470230"/>
    </source>
</evidence>
<dbReference type="Gene3D" id="3.40.30.10">
    <property type="entry name" value="Glutaredoxin"/>
    <property type="match status" value="1"/>
</dbReference>
<keyword evidence="3" id="KW-1185">Reference proteome</keyword>
<dbReference type="SUPFAM" id="SSF52833">
    <property type="entry name" value="Thioredoxin-like"/>
    <property type="match status" value="1"/>
</dbReference>
<accession>A0ABR2KTK8</accession>
<comment type="caution">
    <text evidence="2">The sequence shown here is derived from an EMBL/GenBank/DDBJ whole genome shotgun (WGS) entry which is preliminary data.</text>
</comment>
<dbReference type="EMBL" id="JAPFFF010000003">
    <property type="protein sequence ID" value="KAK8893330.1"/>
    <property type="molecule type" value="Genomic_DNA"/>
</dbReference>
<evidence type="ECO:0000256" key="1">
    <source>
        <dbReference type="SAM" id="Phobius"/>
    </source>
</evidence>
<gene>
    <name evidence="2" type="ORF">M9Y10_021747</name>
</gene>
<sequence>MKQFPYLVIQTLLTSVYVIFRLLINDESELATIKDLEFKSLGVYGFILLIRLIRVESWLGYLIFALKLAHIIMCGLMFQFNITWAICFGFAAIIIHFGIEPPFFEVNQRVATLNEKLLQPYIETVPECFILFYTTWENLCISVTPIFLNISEKYTTNTRLFARFDIGRSPEIEEKYKVSARNGTLKQIPTIIHFKGGKEINRINPALLEGKIMNYPNIVKYFKLTLPKKVNEEKK</sequence>
<proteinExistence type="predicted"/>
<organism evidence="2 3">
    <name type="scientific">Tritrichomonas musculus</name>
    <dbReference type="NCBI Taxonomy" id="1915356"/>
    <lineage>
        <taxon>Eukaryota</taxon>
        <taxon>Metamonada</taxon>
        <taxon>Parabasalia</taxon>
        <taxon>Tritrichomonadida</taxon>
        <taxon>Tritrichomonadidae</taxon>
        <taxon>Tritrichomonas</taxon>
    </lineage>
</organism>
<keyword evidence="1 2" id="KW-0812">Transmembrane</keyword>
<feature type="transmembrane region" description="Helical" evidence="1">
    <location>
        <begin position="85"/>
        <end position="104"/>
    </location>
</feature>
<reference evidence="2 3" key="1">
    <citation type="submission" date="2024-04" db="EMBL/GenBank/DDBJ databases">
        <title>Tritrichomonas musculus Genome.</title>
        <authorList>
            <person name="Alves-Ferreira E."/>
            <person name="Grigg M."/>
            <person name="Lorenzi H."/>
            <person name="Galac M."/>
        </authorList>
    </citation>
    <scope>NUCLEOTIDE SEQUENCE [LARGE SCALE GENOMIC DNA]</scope>
    <source>
        <strain evidence="2 3">EAF2021</strain>
    </source>
</reference>
<name>A0ABR2KTK8_9EUKA</name>